<evidence type="ECO:0000313" key="3">
    <source>
        <dbReference type="EMBL" id="SKC81970.1"/>
    </source>
</evidence>
<evidence type="ECO:0000313" key="4">
    <source>
        <dbReference type="Proteomes" id="UP000190285"/>
    </source>
</evidence>
<feature type="chain" id="PRO_5039224119" description="Bacterial Ig-like domain-containing protein" evidence="1">
    <location>
        <begin position="31"/>
        <end position="178"/>
    </location>
</feature>
<organism evidence="3 4">
    <name type="scientific">Maledivibacter halophilus</name>
    <dbReference type="NCBI Taxonomy" id="36842"/>
    <lineage>
        <taxon>Bacteria</taxon>
        <taxon>Bacillati</taxon>
        <taxon>Bacillota</taxon>
        <taxon>Clostridia</taxon>
        <taxon>Peptostreptococcales</taxon>
        <taxon>Caminicellaceae</taxon>
        <taxon>Maledivibacter</taxon>
    </lineage>
</organism>
<keyword evidence="4" id="KW-1185">Reference proteome</keyword>
<proteinExistence type="predicted"/>
<evidence type="ECO:0000256" key="1">
    <source>
        <dbReference type="SAM" id="SignalP"/>
    </source>
</evidence>
<reference evidence="3 4" key="1">
    <citation type="submission" date="2017-02" db="EMBL/GenBank/DDBJ databases">
        <authorList>
            <person name="Peterson S.W."/>
        </authorList>
    </citation>
    <scope>NUCLEOTIDE SEQUENCE [LARGE SCALE GENOMIC DNA]</scope>
    <source>
        <strain evidence="3 4">M1</strain>
    </source>
</reference>
<feature type="signal peptide" evidence="1">
    <location>
        <begin position="1"/>
        <end position="30"/>
    </location>
</feature>
<dbReference type="AlphaFoldDB" id="A0A1T5M145"/>
<dbReference type="OrthoDB" id="9779098at2"/>
<feature type="domain" description="Bacterial Ig-like" evidence="2">
    <location>
        <begin position="63"/>
        <end position="161"/>
    </location>
</feature>
<dbReference type="Proteomes" id="UP000190285">
    <property type="component" value="Unassembled WGS sequence"/>
</dbReference>
<keyword evidence="1" id="KW-0732">Signal</keyword>
<dbReference type="InterPro" id="IPR046878">
    <property type="entry name" value="Big_14"/>
</dbReference>
<evidence type="ECO:0000259" key="2">
    <source>
        <dbReference type="Pfam" id="PF20251"/>
    </source>
</evidence>
<protein>
    <recommendedName>
        <fullName evidence="2">Bacterial Ig-like domain-containing protein</fullName>
    </recommendedName>
</protein>
<dbReference type="PROSITE" id="PS51257">
    <property type="entry name" value="PROKAR_LIPOPROTEIN"/>
    <property type="match status" value="1"/>
</dbReference>
<sequence length="178" mass="19896">MKKYLHLSVCMAISLALLVGCGNNSNSNLAEGTEDTVTETVSNQPTETTDWEPTTYETVNNFDGVTMTLKEGTVSSSGLTLAIENNSNSQCIYGEYFWLEKKINGSWYQVPVAIDGNYGFNDIGYDLASGDDGEWAVDWEWLYGSLDTGEYRIVKDIQDFRGSGEYDNYYLVVEFIIC</sequence>
<dbReference type="RefSeq" id="WP_079493565.1">
    <property type="nucleotide sequence ID" value="NZ_FUZT01000009.1"/>
</dbReference>
<gene>
    <name evidence="3" type="ORF">SAMN02194393_03688</name>
</gene>
<accession>A0A1T5M145</accession>
<name>A0A1T5M145_9FIRM</name>
<dbReference type="STRING" id="36842.SAMN02194393_03688"/>
<dbReference type="Pfam" id="PF20251">
    <property type="entry name" value="Big_14"/>
    <property type="match status" value="1"/>
</dbReference>
<dbReference type="EMBL" id="FUZT01000009">
    <property type="protein sequence ID" value="SKC81970.1"/>
    <property type="molecule type" value="Genomic_DNA"/>
</dbReference>